<evidence type="ECO:0000313" key="4">
    <source>
        <dbReference type="EMBL" id="OWQ55098.1"/>
    </source>
</evidence>
<dbReference type="AlphaFoldDB" id="A0A246HP30"/>
<dbReference type="Pfam" id="PF10030">
    <property type="entry name" value="DUF2272"/>
    <property type="match status" value="1"/>
</dbReference>
<sequence>MRCLPLLACLSPLLALLPLQASAAEVCDVPPRFGLSPLAVAIVQTACNEHRLWYRPFIDRDGRAASLSVTEAEDVHLADNGLVAWQRVVGYWRQSGTLSPMGSQPGASSCMAPPGTRYTDSDCRAFLVDNPWSAAFISWVMTRASVPGFTRSPRHIDYIRAAYQNSGPYRMTDPAQEKPAPGDLLCYLRDRRETLSYSGLVQSLGSGAVSHWKSHCEVVIAANMGGDRTLYLIGGNVMNTVALRKLSLDRSGRIELPPAKATAGDGVDLGCTPGREEECSFNRQDWAALLKLVATAPAAVPMGTPDPAPLPAPGATAPPMAAPASQTPMRAPTVVPPRPPIPNANPMPAPPASPSPTRTPTPTPTTLPVPPPPPRTS</sequence>
<feature type="signal peptide" evidence="2">
    <location>
        <begin position="1"/>
        <end position="23"/>
    </location>
</feature>
<proteinExistence type="predicted"/>
<dbReference type="PIRSF" id="PIRSF028415">
    <property type="entry name" value="UCP028415"/>
    <property type="match status" value="1"/>
</dbReference>
<gene>
    <name evidence="4" type="ORF">CEE60_05995</name>
</gene>
<evidence type="ECO:0000259" key="3">
    <source>
        <dbReference type="Pfam" id="PF10030"/>
    </source>
</evidence>
<dbReference type="Proteomes" id="UP000198157">
    <property type="component" value="Unassembled WGS sequence"/>
</dbReference>
<feature type="compositionally biased region" description="Low complexity" evidence="1">
    <location>
        <begin position="313"/>
        <end position="333"/>
    </location>
</feature>
<feature type="domain" description="DUF2272" evidence="3">
    <location>
        <begin position="80"/>
        <end position="292"/>
    </location>
</feature>
<evidence type="ECO:0000313" key="5">
    <source>
        <dbReference type="Proteomes" id="UP000198157"/>
    </source>
</evidence>
<feature type="compositionally biased region" description="Pro residues" evidence="1">
    <location>
        <begin position="334"/>
        <end position="377"/>
    </location>
</feature>
<dbReference type="InterPro" id="IPR014545">
    <property type="entry name" value="UCP028415"/>
</dbReference>
<reference evidence="4 5" key="1">
    <citation type="submission" date="2017-06" db="EMBL/GenBank/DDBJ databases">
        <authorList>
            <person name="Kim H.J."/>
            <person name="Triplett B.A."/>
        </authorList>
    </citation>
    <scope>NUCLEOTIDE SEQUENCE [LARGE SCALE GENOMIC DNA]</scope>
    <source>
        <strain evidence="4 5">13146</strain>
    </source>
</reference>
<protein>
    <recommendedName>
        <fullName evidence="3">DUF2272 domain-containing protein</fullName>
    </recommendedName>
</protein>
<feature type="chain" id="PRO_5012715649" description="DUF2272 domain-containing protein" evidence="2">
    <location>
        <begin position="24"/>
        <end position="377"/>
    </location>
</feature>
<feature type="region of interest" description="Disordered" evidence="1">
    <location>
        <begin position="304"/>
        <end position="377"/>
    </location>
</feature>
<dbReference type="EMBL" id="NIVS01000013">
    <property type="protein sequence ID" value="OWQ55098.1"/>
    <property type="molecule type" value="Genomic_DNA"/>
</dbReference>
<name>A0A246HP30_STEMA</name>
<dbReference type="InterPro" id="IPR019262">
    <property type="entry name" value="DUF2272"/>
</dbReference>
<keyword evidence="2" id="KW-0732">Signal</keyword>
<comment type="caution">
    <text evidence="4">The sequence shown here is derived from an EMBL/GenBank/DDBJ whole genome shotgun (WGS) entry which is preliminary data.</text>
</comment>
<accession>A0A246HP30</accession>
<evidence type="ECO:0000256" key="1">
    <source>
        <dbReference type="SAM" id="MobiDB-lite"/>
    </source>
</evidence>
<organism evidence="4 5">
    <name type="scientific">Stenotrophomonas maltophilia</name>
    <name type="common">Pseudomonas maltophilia</name>
    <name type="synonym">Xanthomonas maltophilia</name>
    <dbReference type="NCBI Taxonomy" id="40324"/>
    <lineage>
        <taxon>Bacteria</taxon>
        <taxon>Pseudomonadati</taxon>
        <taxon>Pseudomonadota</taxon>
        <taxon>Gammaproteobacteria</taxon>
        <taxon>Lysobacterales</taxon>
        <taxon>Lysobacteraceae</taxon>
        <taxon>Stenotrophomonas</taxon>
        <taxon>Stenotrophomonas maltophilia group</taxon>
    </lineage>
</organism>
<evidence type="ECO:0000256" key="2">
    <source>
        <dbReference type="SAM" id="SignalP"/>
    </source>
</evidence>
<dbReference type="OrthoDB" id="8836344at2"/>